<dbReference type="InterPro" id="IPR052306">
    <property type="entry name" value="CYP450_71D"/>
</dbReference>
<dbReference type="FunFam" id="1.10.630.10:FF:000008">
    <property type="entry name" value="Cytochrome P450 71D8"/>
    <property type="match status" value="1"/>
</dbReference>
<evidence type="ECO:0000256" key="7">
    <source>
        <dbReference type="ARBA" id="ARBA00023033"/>
    </source>
</evidence>
<organism evidence="10 11">
    <name type="scientific">Manihot esculenta</name>
    <name type="common">Cassava</name>
    <name type="synonym">Jatropha manihot</name>
    <dbReference type="NCBI Taxonomy" id="3983"/>
    <lineage>
        <taxon>Eukaryota</taxon>
        <taxon>Viridiplantae</taxon>
        <taxon>Streptophyta</taxon>
        <taxon>Embryophyta</taxon>
        <taxon>Tracheophyta</taxon>
        <taxon>Spermatophyta</taxon>
        <taxon>Magnoliopsida</taxon>
        <taxon>eudicotyledons</taxon>
        <taxon>Gunneridae</taxon>
        <taxon>Pentapetalae</taxon>
        <taxon>rosids</taxon>
        <taxon>fabids</taxon>
        <taxon>Malpighiales</taxon>
        <taxon>Euphorbiaceae</taxon>
        <taxon>Crotonoideae</taxon>
        <taxon>Manihoteae</taxon>
        <taxon>Manihot</taxon>
    </lineage>
</organism>
<evidence type="ECO:0000256" key="4">
    <source>
        <dbReference type="ARBA" id="ARBA00022723"/>
    </source>
</evidence>
<proteinExistence type="inferred from homology"/>
<gene>
    <name evidence="10" type="ORF">MANES_11G098600v8</name>
</gene>
<keyword evidence="7 9" id="KW-0503">Monooxygenase</keyword>
<evidence type="ECO:0000313" key="11">
    <source>
        <dbReference type="Proteomes" id="UP000091857"/>
    </source>
</evidence>
<comment type="caution">
    <text evidence="10">The sequence shown here is derived from an EMBL/GenBank/DDBJ whole genome shotgun (WGS) entry which is preliminary data.</text>
</comment>
<evidence type="ECO:0000256" key="2">
    <source>
        <dbReference type="ARBA" id="ARBA00010617"/>
    </source>
</evidence>
<evidence type="ECO:0000256" key="5">
    <source>
        <dbReference type="ARBA" id="ARBA00023002"/>
    </source>
</evidence>
<name>A0A2C9V1I2_MANES</name>
<protein>
    <recommendedName>
        <fullName evidence="12">Cytochrome P450</fullName>
    </recommendedName>
</protein>
<dbReference type="SUPFAM" id="SSF48264">
    <property type="entry name" value="Cytochrome P450"/>
    <property type="match status" value="1"/>
</dbReference>
<dbReference type="OrthoDB" id="2789670at2759"/>
<dbReference type="InterPro" id="IPR002401">
    <property type="entry name" value="Cyt_P450_E_grp-I"/>
</dbReference>
<keyword evidence="11" id="KW-1185">Reference proteome</keyword>
<dbReference type="GO" id="GO:0004497">
    <property type="term" value="F:monooxygenase activity"/>
    <property type="evidence" value="ECO:0007669"/>
    <property type="project" value="UniProtKB-KW"/>
</dbReference>
<dbReference type="AlphaFoldDB" id="A0A2C9V1I2"/>
<dbReference type="CDD" id="cd11072">
    <property type="entry name" value="CYP71-like"/>
    <property type="match status" value="1"/>
</dbReference>
<dbReference type="InterPro" id="IPR001128">
    <property type="entry name" value="Cyt_P450"/>
</dbReference>
<comment type="similarity">
    <text evidence="2 9">Belongs to the cytochrome P450 family.</text>
</comment>
<evidence type="ECO:0000256" key="3">
    <source>
        <dbReference type="ARBA" id="ARBA00022617"/>
    </source>
</evidence>
<evidence type="ECO:0000256" key="9">
    <source>
        <dbReference type="RuleBase" id="RU000461"/>
    </source>
</evidence>
<dbReference type="Gene3D" id="1.10.630.10">
    <property type="entry name" value="Cytochrome P450"/>
    <property type="match status" value="1"/>
</dbReference>
<dbReference type="PRINTS" id="PR00385">
    <property type="entry name" value="P450"/>
</dbReference>
<evidence type="ECO:0000313" key="10">
    <source>
        <dbReference type="EMBL" id="OAY37401.1"/>
    </source>
</evidence>
<sequence length="529" mass="59433">MMTLSFSPSKLGAPTFVSVPIRAPSALPLKVYCQKTEAETTTKKLPPGPPKLPFIGNLHNLIGGLPHRTLTDLAKEHGPLMHLQLGEVPAVVVSSAKMAQEVMKTHDHVFAQRPELIASKILSYNSTDLVFAKGEYWKQMRKICLTELLGVKKVKSFAPIREDEVSNLLESIKLARGSPVNLTEKIFWMTSVIACRAAFGNKWEDQNDVITIARESLTLSGGFDLADLYPKRNFLHVITNMKPKLEKMRDKLDKVLDRIVNEHKEKLETRSDGPADDEVLVDVLLRLQGSGRLETPITTDNVKAIIWDMFVAGTDTSSNTTEWALSEMIRNPRVLKKAQAEIRQALKGKETVNEEDIQGLQYLKLVIKEALRIHPPVPLCLPRESKESCEIDGYEIPEKTKVIVNAWAIGRDPSYWKDPEKFIPERFSENSIDYKGTNFNYIPFGAGRRICPGMTFGLANVELPLAKLIYHFDWELPNGMRPEDLDMSEYFGATVGRKNNLDLIATPYVPSSSSHVDSINRVEAMEVLN</sequence>
<feature type="binding site" description="axial binding residue" evidence="8">
    <location>
        <position position="451"/>
    </location>
    <ligand>
        <name>heme</name>
        <dbReference type="ChEBI" id="CHEBI:30413"/>
    </ligand>
    <ligandPart>
        <name>Fe</name>
        <dbReference type="ChEBI" id="CHEBI:18248"/>
    </ligandPart>
</feature>
<dbReference type="PRINTS" id="PR00463">
    <property type="entry name" value="EP450I"/>
</dbReference>
<evidence type="ECO:0000256" key="1">
    <source>
        <dbReference type="ARBA" id="ARBA00001971"/>
    </source>
</evidence>
<keyword evidence="6 8" id="KW-0408">Iron</keyword>
<dbReference type="PROSITE" id="PS00086">
    <property type="entry name" value="CYTOCHROME_P450"/>
    <property type="match status" value="1"/>
</dbReference>
<dbReference type="Gramene" id="Manes.11G098600.1.v8.1">
    <property type="protein sequence ID" value="Manes.11G098600.1.v8.1.CDS"/>
    <property type="gene ID" value="Manes.11G098600.v8.1"/>
</dbReference>
<dbReference type="PANTHER" id="PTHR47953:SF16">
    <property type="entry name" value="CYTOCHROME P450 71D8"/>
    <property type="match status" value="1"/>
</dbReference>
<keyword evidence="3 8" id="KW-0349">Heme</keyword>
<evidence type="ECO:0000256" key="6">
    <source>
        <dbReference type="ARBA" id="ARBA00023004"/>
    </source>
</evidence>
<dbReference type="EMBL" id="CM004397">
    <property type="protein sequence ID" value="OAY37401.1"/>
    <property type="molecule type" value="Genomic_DNA"/>
</dbReference>
<dbReference type="GO" id="GO:0020037">
    <property type="term" value="F:heme binding"/>
    <property type="evidence" value="ECO:0007669"/>
    <property type="project" value="InterPro"/>
</dbReference>
<accession>A0A2C9V1I2</accession>
<dbReference type="Pfam" id="PF00067">
    <property type="entry name" value="p450"/>
    <property type="match status" value="1"/>
</dbReference>
<reference evidence="11" key="1">
    <citation type="journal article" date="2016" name="Nat. Biotechnol.">
        <title>Sequencing wild and cultivated cassava and related species reveals extensive interspecific hybridization and genetic diversity.</title>
        <authorList>
            <person name="Bredeson J.V."/>
            <person name="Lyons J.B."/>
            <person name="Prochnik S.E."/>
            <person name="Wu G.A."/>
            <person name="Ha C.M."/>
            <person name="Edsinger-Gonzales E."/>
            <person name="Grimwood J."/>
            <person name="Schmutz J."/>
            <person name="Rabbi I.Y."/>
            <person name="Egesi C."/>
            <person name="Nauluvula P."/>
            <person name="Lebot V."/>
            <person name="Ndunguru J."/>
            <person name="Mkamilo G."/>
            <person name="Bart R.S."/>
            <person name="Setter T.L."/>
            <person name="Gleadow R.M."/>
            <person name="Kulakow P."/>
            <person name="Ferguson M.E."/>
            <person name="Rounsley S."/>
            <person name="Rokhsar D.S."/>
        </authorList>
    </citation>
    <scope>NUCLEOTIDE SEQUENCE [LARGE SCALE GENOMIC DNA]</scope>
    <source>
        <strain evidence="11">cv. AM560-2</strain>
    </source>
</reference>
<keyword evidence="4 8" id="KW-0479">Metal-binding</keyword>
<dbReference type="PANTHER" id="PTHR47953">
    <property type="entry name" value="OS08G0105600 PROTEIN"/>
    <property type="match status" value="1"/>
</dbReference>
<dbReference type="InterPro" id="IPR036396">
    <property type="entry name" value="Cyt_P450_sf"/>
</dbReference>
<evidence type="ECO:0008006" key="12">
    <source>
        <dbReference type="Google" id="ProtNLM"/>
    </source>
</evidence>
<dbReference type="GO" id="GO:0005506">
    <property type="term" value="F:iron ion binding"/>
    <property type="evidence" value="ECO:0007669"/>
    <property type="project" value="InterPro"/>
</dbReference>
<dbReference type="Proteomes" id="UP000091857">
    <property type="component" value="Chromosome 11"/>
</dbReference>
<evidence type="ECO:0000256" key="8">
    <source>
        <dbReference type="PIRSR" id="PIRSR602401-1"/>
    </source>
</evidence>
<comment type="cofactor">
    <cofactor evidence="1 8">
        <name>heme</name>
        <dbReference type="ChEBI" id="CHEBI:30413"/>
    </cofactor>
</comment>
<dbReference type="InterPro" id="IPR017972">
    <property type="entry name" value="Cyt_P450_CS"/>
</dbReference>
<keyword evidence="5 9" id="KW-0560">Oxidoreductase</keyword>
<dbReference type="GO" id="GO:0016705">
    <property type="term" value="F:oxidoreductase activity, acting on paired donors, with incorporation or reduction of molecular oxygen"/>
    <property type="evidence" value="ECO:0007669"/>
    <property type="project" value="InterPro"/>
</dbReference>